<keyword evidence="6 8" id="KW-0378">Hydrolase</keyword>
<protein>
    <recommendedName>
        <fullName evidence="4">inositol-phosphate phosphatase</fullName>
        <ecNumber evidence="4">3.1.3.25</ecNumber>
    </recommendedName>
</protein>
<dbReference type="InterPro" id="IPR033942">
    <property type="entry name" value="IMPase"/>
</dbReference>
<dbReference type="EMBL" id="FAXA01000099">
    <property type="protein sequence ID" value="CUV01566.1"/>
    <property type="molecule type" value="Genomic_DNA"/>
</dbReference>
<dbReference type="FunFam" id="3.30.540.10:FF:000003">
    <property type="entry name" value="Inositol-1-monophosphatase"/>
    <property type="match status" value="1"/>
</dbReference>
<dbReference type="Gene3D" id="3.30.540.10">
    <property type="entry name" value="Fructose-1,6-Bisphosphatase, subunit A, domain 1"/>
    <property type="match status" value="1"/>
</dbReference>
<dbReference type="Gene3D" id="3.40.190.80">
    <property type="match status" value="1"/>
</dbReference>
<dbReference type="AlphaFoldDB" id="A0A160V6X4"/>
<name>A0A160V6X4_9ZZZZ</name>
<evidence type="ECO:0000256" key="3">
    <source>
        <dbReference type="ARBA" id="ARBA00009759"/>
    </source>
</evidence>
<comment type="catalytic activity">
    <reaction evidence="1">
        <text>a myo-inositol phosphate + H2O = myo-inositol + phosphate</text>
        <dbReference type="Rhea" id="RHEA:24056"/>
        <dbReference type="ChEBI" id="CHEBI:15377"/>
        <dbReference type="ChEBI" id="CHEBI:17268"/>
        <dbReference type="ChEBI" id="CHEBI:43474"/>
        <dbReference type="ChEBI" id="CHEBI:84139"/>
        <dbReference type="EC" id="3.1.3.25"/>
    </reaction>
</comment>
<dbReference type="PANTHER" id="PTHR20854">
    <property type="entry name" value="INOSITOL MONOPHOSPHATASE"/>
    <property type="match status" value="1"/>
</dbReference>
<evidence type="ECO:0000256" key="7">
    <source>
        <dbReference type="ARBA" id="ARBA00022842"/>
    </source>
</evidence>
<organism evidence="8">
    <name type="scientific">hydrothermal vent metagenome</name>
    <dbReference type="NCBI Taxonomy" id="652676"/>
    <lineage>
        <taxon>unclassified sequences</taxon>
        <taxon>metagenomes</taxon>
        <taxon>ecological metagenomes</taxon>
    </lineage>
</organism>
<reference evidence="8" key="1">
    <citation type="submission" date="2015-10" db="EMBL/GenBank/DDBJ databases">
        <authorList>
            <person name="Gilbert D.G."/>
        </authorList>
    </citation>
    <scope>NUCLEOTIDE SEQUENCE</scope>
</reference>
<sequence length="272" mass="29784">MPDELPISKNGRNAMDVALEAARAAGTILRDRFHSEHEVHFKGRSDIVTDVDLASEKTILDLLVGEFPEFSVLAEESKPVYGDSPYKWVIDPLDGTRNYAHGIPHFCTIIALAKDDRIVAGLTYDPVREEMFTAIEGQGAFLNGTQIHASETPELSRSLICCDLGYVDEKAGFALDLIRSLWPGMYSVRFMGSSGLGLAYAAAGRVDLYFHHSLMPWDLAAGLVLAQEAGAKVVDRQGKEGALFTPSVIVSSPLLVEEFLKTTYGHPWRTVG</sequence>
<dbReference type="CDD" id="cd01639">
    <property type="entry name" value="IMPase"/>
    <property type="match status" value="1"/>
</dbReference>
<gene>
    <name evidence="8" type="ORF">MGWOODY_Clf2347</name>
</gene>
<dbReference type="GO" id="GO:0007165">
    <property type="term" value="P:signal transduction"/>
    <property type="evidence" value="ECO:0007669"/>
    <property type="project" value="TreeGrafter"/>
</dbReference>
<evidence type="ECO:0000256" key="4">
    <source>
        <dbReference type="ARBA" id="ARBA00013106"/>
    </source>
</evidence>
<dbReference type="GO" id="GO:0046872">
    <property type="term" value="F:metal ion binding"/>
    <property type="evidence" value="ECO:0007669"/>
    <property type="project" value="UniProtKB-KW"/>
</dbReference>
<dbReference type="Pfam" id="PF00459">
    <property type="entry name" value="Inositol_P"/>
    <property type="match status" value="1"/>
</dbReference>
<keyword evidence="5" id="KW-0479">Metal-binding</keyword>
<dbReference type="PANTHER" id="PTHR20854:SF4">
    <property type="entry name" value="INOSITOL-1-MONOPHOSPHATASE-RELATED"/>
    <property type="match status" value="1"/>
</dbReference>
<dbReference type="PROSITE" id="PS00630">
    <property type="entry name" value="IMP_2"/>
    <property type="match status" value="1"/>
</dbReference>
<dbReference type="SUPFAM" id="SSF56655">
    <property type="entry name" value="Carbohydrate phosphatase"/>
    <property type="match status" value="1"/>
</dbReference>
<dbReference type="PROSITE" id="PS00629">
    <property type="entry name" value="IMP_1"/>
    <property type="match status" value="1"/>
</dbReference>
<evidence type="ECO:0000256" key="6">
    <source>
        <dbReference type="ARBA" id="ARBA00022801"/>
    </source>
</evidence>
<dbReference type="EC" id="3.1.3.25" evidence="4"/>
<evidence type="ECO:0000256" key="2">
    <source>
        <dbReference type="ARBA" id="ARBA00001946"/>
    </source>
</evidence>
<proteinExistence type="inferred from homology"/>
<dbReference type="InterPro" id="IPR020550">
    <property type="entry name" value="Inositol_monophosphatase_CS"/>
</dbReference>
<evidence type="ECO:0000313" key="8">
    <source>
        <dbReference type="EMBL" id="CUV01566.1"/>
    </source>
</evidence>
<dbReference type="InterPro" id="IPR000760">
    <property type="entry name" value="Inositol_monophosphatase-like"/>
</dbReference>
<accession>A0A160V6X4</accession>
<dbReference type="GO" id="GO:0046854">
    <property type="term" value="P:phosphatidylinositol phosphate biosynthetic process"/>
    <property type="evidence" value="ECO:0007669"/>
    <property type="project" value="InterPro"/>
</dbReference>
<dbReference type="InterPro" id="IPR020583">
    <property type="entry name" value="Inositol_monoP_metal-BS"/>
</dbReference>
<keyword evidence="7" id="KW-0460">Magnesium</keyword>
<dbReference type="PRINTS" id="PR00377">
    <property type="entry name" value="IMPHPHTASES"/>
</dbReference>
<dbReference type="GO" id="GO:0006020">
    <property type="term" value="P:inositol metabolic process"/>
    <property type="evidence" value="ECO:0007669"/>
    <property type="project" value="TreeGrafter"/>
</dbReference>
<evidence type="ECO:0000256" key="1">
    <source>
        <dbReference type="ARBA" id="ARBA00001033"/>
    </source>
</evidence>
<comment type="cofactor">
    <cofactor evidence="2">
        <name>Mg(2+)</name>
        <dbReference type="ChEBI" id="CHEBI:18420"/>
    </cofactor>
</comment>
<evidence type="ECO:0000256" key="5">
    <source>
        <dbReference type="ARBA" id="ARBA00022723"/>
    </source>
</evidence>
<dbReference type="GO" id="GO:0008934">
    <property type="term" value="F:inositol monophosphate 1-phosphatase activity"/>
    <property type="evidence" value="ECO:0007669"/>
    <property type="project" value="InterPro"/>
</dbReference>
<comment type="similarity">
    <text evidence="3">Belongs to the inositol monophosphatase superfamily.</text>
</comment>